<dbReference type="AlphaFoldDB" id="A8BDT9"/>
<organism evidence="1 2">
    <name type="scientific">Giardia intestinalis (strain ATCC 50803 / WB clone C6)</name>
    <name type="common">Giardia lamblia</name>
    <dbReference type="NCBI Taxonomy" id="184922"/>
    <lineage>
        <taxon>Eukaryota</taxon>
        <taxon>Metamonada</taxon>
        <taxon>Diplomonadida</taxon>
        <taxon>Hexamitidae</taxon>
        <taxon>Giardiinae</taxon>
        <taxon>Giardia</taxon>
    </lineage>
</organism>
<gene>
    <name evidence="1" type="ORF">GL50803_003062</name>
</gene>
<reference evidence="1 2" key="1">
    <citation type="journal article" date="2007" name="Science">
        <title>Genomic minimalism in the early diverging intestinal parasite Giardia lamblia.</title>
        <authorList>
            <person name="Morrison H.G."/>
            <person name="McArthur A.G."/>
            <person name="Gillin F.D."/>
            <person name="Aley S.B."/>
            <person name="Adam R.D."/>
            <person name="Olsen G.J."/>
            <person name="Best A.A."/>
            <person name="Cande W.Z."/>
            <person name="Chen F."/>
            <person name="Cipriano M.J."/>
            <person name="Davids B.J."/>
            <person name="Dawson S.C."/>
            <person name="Elmendorf H.G."/>
            <person name="Hehl A.B."/>
            <person name="Holder M.E."/>
            <person name="Huse S.M."/>
            <person name="Kim U.U."/>
            <person name="Lasek-Nesselquist E."/>
            <person name="Manning G."/>
            <person name="Nigam A."/>
            <person name="Nixon J.E."/>
            <person name="Palm D."/>
            <person name="Passamaneck N.E."/>
            <person name="Prabhu A."/>
            <person name="Reich C.I."/>
            <person name="Reiner D.S."/>
            <person name="Samuelson J."/>
            <person name="Svard S.G."/>
            <person name="Sogin M.L."/>
        </authorList>
    </citation>
    <scope>NUCLEOTIDE SEQUENCE [LARGE SCALE GENOMIC DNA]</scope>
    <source>
        <strain evidence="1 2">WB C6</strain>
    </source>
</reference>
<dbReference type="Proteomes" id="UP000001548">
    <property type="component" value="Unassembled WGS sequence"/>
</dbReference>
<evidence type="ECO:0000313" key="2">
    <source>
        <dbReference type="Proteomes" id="UP000001548"/>
    </source>
</evidence>
<dbReference type="HOGENOM" id="CLU_535827_0_0_1"/>
<sequence length="509" mass="57432">MTFSRMEKLSRCACASLVAGALLLGLGAIAGTIAISFYHGFFYSVSPDLCPRNVVPFNEYLCAGEDFRSNPTPAKPFSMIFGPFSPFSREIDFRMKLNLTEQISLNMTYFIYKTKTLGAVSRGTSNDDTDPSSPPSHRDLHEHEWMGWSYAQDSPDSWELLEKRTFFVKKLNNRGPKSKPSNVFFYKKDGIDENYYKLEVSTLLFSNPSAVSSIFFEVVPGPKESGILSVVLICVGMAIGAAVFIHISWVLRLSWPGRFSEFPFFSKLSIWMSLCALFSFTPLSLLQYFDDTFEYIIANSALEQLSIVGSLTLLLMACRHLLVSIPNEFVQLVRLLSFFRGKIPVIVTPIFAAIGSASITLCHIDPALGKSYTASSYVFAAIATVTYVVSLIMMFLMMDCMRRTKVYIDAKRVYYLTFFCIIWESLILLTSIVYVIWHPGRLRAYDMLHFNHLLVCALFAEFMCPISGSKKAKKKDDALNSFNGEHSFYDNAVTNSRDYSMTNTDNFST</sequence>
<dbReference type="KEGG" id="gla:GL50803_003062"/>
<dbReference type="RefSeq" id="XP_001707522.1">
    <property type="nucleotide sequence ID" value="XM_001707470.1"/>
</dbReference>
<proteinExistence type="predicted"/>
<keyword evidence="2" id="KW-1185">Reference proteome</keyword>
<dbReference type="OMA" id="LCAGEDF"/>
<name>A8BDT9_GIAIC</name>
<protein>
    <submittedName>
        <fullName evidence="1">Uncharacterized protein</fullName>
    </submittedName>
</protein>
<dbReference type="VEuPathDB" id="GiardiaDB:GL50803_3062"/>
<dbReference type="EMBL" id="AACB03000001">
    <property type="protein sequence ID" value="KAE8305893.1"/>
    <property type="molecule type" value="Genomic_DNA"/>
</dbReference>
<comment type="caution">
    <text evidence="1">The sequence shown here is derived from an EMBL/GenBank/DDBJ whole genome shotgun (WGS) entry which is preliminary data.</text>
</comment>
<evidence type="ECO:0000313" key="1">
    <source>
        <dbReference type="EMBL" id="KAE8305893.1"/>
    </source>
</evidence>
<accession>A8BDT9</accession>
<dbReference type="GeneID" id="5700424"/>